<accession>A0A100JX24</accession>
<dbReference type="Gene3D" id="3.65.10.10">
    <property type="entry name" value="Enolpyruvate transferase domain"/>
    <property type="match status" value="2"/>
</dbReference>
<evidence type="ECO:0000256" key="16">
    <source>
        <dbReference type="ARBA" id="ARBA00047527"/>
    </source>
</evidence>
<dbReference type="AlphaFoldDB" id="A0A100JX24"/>
<comment type="subcellular location">
    <subcellularLocation>
        <location evidence="1">Cytoplasm</location>
    </subcellularLocation>
</comment>
<dbReference type="GO" id="GO:0008360">
    <property type="term" value="P:regulation of cell shape"/>
    <property type="evidence" value="ECO:0007669"/>
    <property type="project" value="UniProtKB-KW"/>
</dbReference>
<evidence type="ECO:0000256" key="3">
    <source>
        <dbReference type="ARBA" id="ARBA00022490"/>
    </source>
</evidence>
<reference evidence="18 19" key="2">
    <citation type="journal article" date="2016" name="Genome Announc.">
        <title>Draft Genome Sequences of Streptomyces scabiei S58, Streptomyces turgidiscabies T45, and Streptomyces acidiscabies a10, the Pathogens of Potato Common Scab, Isolated in Japan.</title>
        <authorList>
            <person name="Tomihama T."/>
            <person name="Nishi Y."/>
            <person name="Sakai M."/>
            <person name="Ikenaga M."/>
            <person name="Okubo T."/>
            <person name="Ikeda S."/>
        </authorList>
    </citation>
    <scope>NUCLEOTIDE SEQUENCE [LARGE SCALE GENOMIC DNA]</scope>
    <source>
        <strain evidence="18 19">S58</strain>
    </source>
</reference>
<dbReference type="PANTHER" id="PTHR43783">
    <property type="entry name" value="UDP-N-ACETYLGLUCOSAMINE 1-CARBOXYVINYLTRANSFERASE"/>
    <property type="match status" value="1"/>
</dbReference>
<gene>
    <name evidence="18" type="primary">murAB</name>
    <name evidence="18" type="ORF">SsS58_07726</name>
</gene>
<evidence type="ECO:0000256" key="5">
    <source>
        <dbReference type="ARBA" id="ARBA00022679"/>
    </source>
</evidence>
<comment type="caution">
    <text evidence="18">The sequence shown here is derived from an EMBL/GenBank/DDBJ whole genome shotgun (WGS) entry which is preliminary data.</text>
</comment>
<evidence type="ECO:0000256" key="12">
    <source>
        <dbReference type="ARBA" id="ARBA00039108"/>
    </source>
</evidence>
<keyword evidence="3" id="KW-0963">Cytoplasm</keyword>
<dbReference type="InterPro" id="IPR001986">
    <property type="entry name" value="Enolpyruvate_Tfrase_dom"/>
</dbReference>
<evidence type="ECO:0000313" key="19">
    <source>
        <dbReference type="Proteomes" id="UP000067448"/>
    </source>
</evidence>
<evidence type="ECO:0000256" key="4">
    <source>
        <dbReference type="ARBA" id="ARBA00022618"/>
    </source>
</evidence>
<dbReference type="InterPro" id="IPR036968">
    <property type="entry name" value="Enolpyruvate_Tfrase_sf"/>
</dbReference>
<dbReference type="GO" id="GO:0071555">
    <property type="term" value="P:cell wall organization"/>
    <property type="evidence" value="ECO:0007669"/>
    <property type="project" value="UniProtKB-KW"/>
</dbReference>
<dbReference type="Pfam" id="PF00275">
    <property type="entry name" value="EPSP_synthase"/>
    <property type="match status" value="1"/>
</dbReference>
<comment type="pathway">
    <text evidence="2">Cell wall biogenesis; peptidoglycan biosynthesis.</text>
</comment>
<dbReference type="GO" id="GO:0008760">
    <property type="term" value="F:UDP-N-acetylglucosamine 1-carboxyvinyltransferase activity"/>
    <property type="evidence" value="ECO:0007669"/>
    <property type="project" value="UniProtKB-EC"/>
</dbReference>
<evidence type="ECO:0000259" key="17">
    <source>
        <dbReference type="Pfam" id="PF00275"/>
    </source>
</evidence>
<dbReference type="EC" id="2.5.1.7" evidence="12"/>
<proteinExistence type="inferred from homology"/>
<comment type="similarity">
    <text evidence="11">Belongs to the EPSP synthase family. MurA subfamily.</text>
</comment>
<evidence type="ECO:0000256" key="1">
    <source>
        <dbReference type="ARBA" id="ARBA00004496"/>
    </source>
</evidence>
<reference evidence="19" key="1">
    <citation type="submission" date="2015-11" db="EMBL/GenBank/DDBJ databases">
        <authorList>
            <consortium name="Cross-ministerial Strategic Innovation Promotion Program (SIP) consortium"/>
            <person name="Tomihama T."/>
            <person name="Ikenaga M."/>
            <person name="Sakai M."/>
            <person name="Okubo T."/>
            <person name="Ikeda S."/>
        </authorList>
    </citation>
    <scope>NUCLEOTIDE SEQUENCE [LARGE SCALE GENOMIC DNA]</scope>
    <source>
        <strain evidence="19">S58</strain>
    </source>
</reference>
<keyword evidence="6" id="KW-0133">Cell shape</keyword>
<dbReference type="EMBL" id="BCMM01000053">
    <property type="protein sequence ID" value="GAQ67273.1"/>
    <property type="molecule type" value="Genomic_DNA"/>
</dbReference>
<evidence type="ECO:0000256" key="6">
    <source>
        <dbReference type="ARBA" id="ARBA00022960"/>
    </source>
</evidence>
<dbReference type="GO" id="GO:0005737">
    <property type="term" value="C:cytoplasm"/>
    <property type="evidence" value="ECO:0007669"/>
    <property type="project" value="UniProtKB-SubCell"/>
</dbReference>
<evidence type="ECO:0000313" key="18">
    <source>
        <dbReference type="EMBL" id="GAQ67273.1"/>
    </source>
</evidence>
<comment type="function">
    <text evidence="10">Cell wall formation. Adds enolpyruvyl to UDP-N-acetylglucosamine.</text>
</comment>
<keyword evidence="5 18" id="KW-0808">Transferase</keyword>
<keyword evidence="8" id="KW-0131">Cell cycle</keyword>
<dbReference type="GO" id="GO:0051301">
    <property type="term" value="P:cell division"/>
    <property type="evidence" value="ECO:0007669"/>
    <property type="project" value="UniProtKB-KW"/>
</dbReference>
<dbReference type="SUPFAM" id="SSF55205">
    <property type="entry name" value="EPT/RTPC-like"/>
    <property type="match status" value="1"/>
</dbReference>
<sequence length="440" mass="46065">MTAVRIPPVAAEVVAIRPGSPLTGSVTVDGSKNAALPLLAAAAALHRPVHLGNVPANADVETMLALLQQAGWHTTRPVSDPQTAVILPGHKPEAGPDLDIAARIRASYYLVPALLGTYGRARLPWPGGCRIGERGMEQHFKVYERFGDRTTVDDHGYVVEAAGTPRAGTVAITLPFRSRGATIAALLRAVVAGRPLRLGMPNLSPEVLAVVEALRAAGWQCRVSEALLALAPSLSVPPESIVWRVPGDKIEAGTLACAVAVTGGDARICGVRADDVVPLVRALRWLGVPADMEDDVLTVRARDSRPTSRSLRAVASLAPSGLDADFEPSLMALALTRSGTHLFSDTINPGRHGNLLPQLARLGAVIQELSSTKCRLTGPQQLTGAGVEATDIRTGSALLIAGLTAHGVTTLGGLDQLRRGHADLPIKLYTLGADICEVTP</sequence>
<keyword evidence="9" id="KW-0961">Cell wall biogenesis/degradation</keyword>
<evidence type="ECO:0000256" key="2">
    <source>
        <dbReference type="ARBA" id="ARBA00004752"/>
    </source>
</evidence>
<dbReference type="InterPro" id="IPR050068">
    <property type="entry name" value="MurA_subfamily"/>
</dbReference>
<protein>
    <recommendedName>
        <fullName evidence="13">UDP-N-acetylglucosamine 1-carboxyvinyltransferase</fullName>
        <ecNumber evidence="12">2.5.1.7</ecNumber>
    </recommendedName>
    <alternativeName>
        <fullName evidence="14">Enoylpyruvate transferase</fullName>
    </alternativeName>
    <alternativeName>
        <fullName evidence="15">UDP-N-acetylglucosamine enolpyruvyl transferase</fullName>
    </alternativeName>
</protein>
<dbReference type="InterPro" id="IPR013792">
    <property type="entry name" value="RNA3'P_cycl/enolpyr_Trfase_a/b"/>
</dbReference>
<evidence type="ECO:0000256" key="14">
    <source>
        <dbReference type="ARBA" id="ARBA00042443"/>
    </source>
</evidence>
<keyword evidence="7" id="KW-0573">Peptidoglycan synthesis</keyword>
<keyword evidence="4" id="KW-0132">Cell division</keyword>
<dbReference type="Proteomes" id="UP000067448">
    <property type="component" value="Unassembled WGS sequence"/>
</dbReference>
<dbReference type="GO" id="GO:0009252">
    <property type="term" value="P:peptidoglycan biosynthetic process"/>
    <property type="evidence" value="ECO:0007669"/>
    <property type="project" value="UniProtKB-KW"/>
</dbReference>
<feature type="domain" description="Enolpyruvate transferase" evidence="17">
    <location>
        <begin position="17"/>
        <end position="422"/>
    </location>
</feature>
<evidence type="ECO:0000256" key="9">
    <source>
        <dbReference type="ARBA" id="ARBA00023316"/>
    </source>
</evidence>
<reference evidence="19" key="3">
    <citation type="submission" date="2016-02" db="EMBL/GenBank/DDBJ databases">
        <title>Draft genome of pathogenic Streptomyces sp. in Japan.</title>
        <authorList>
            <person name="Tomihama T."/>
            <person name="Ikenaga M."/>
            <person name="Sakai M."/>
            <person name="Okubo T."/>
            <person name="Ikeda S."/>
        </authorList>
    </citation>
    <scope>NUCLEOTIDE SEQUENCE [LARGE SCALE GENOMIC DNA]</scope>
    <source>
        <strain evidence="19">S58</strain>
    </source>
</reference>
<evidence type="ECO:0000256" key="11">
    <source>
        <dbReference type="ARBA" id="ARBA00038367"/>
    </source>
</evidence>
<evidence type="ECO:0000256" key="10">
    <source>
        <dbReference type="ARBA" id="ARBA00037534"/>
    </source>
</evidence>
<comment type="catalytic activity">
    <reaction evidence="16">
        <text>phosphoenolpyruvate + UDP-N-acetyl-alpha-D-glucosamine = UDP-N-acetyl-3-O-(1-carboxyvinyl)-alpha-D-glucosamine + phosphate</text>
        <dbReference type="Rhea" id="RHEA:18681"/>
        <dbReference type="ChEBI" id="CHEBI:43474"/>
        <dbReference type="ChEBI" id="CHEBI:57705"/>
        <dbReference type="ChEBI" id="CHEBI:58702"/>
        <dbReference type="ChEBI" id="CHEBI:68483"/>
        <dbReference type="EC" id="2.5.1.7"/>
    </reaction>
</comment>
<evidence type="ECO:0000256" key="8">
    <source>
        <dbReference type="ARBA" id="ARBA00023306"/>
    </source>
</evidence>
<evidence type="ECO:0000256" key="15">
    <source>
        <dbReference type="ARBA" id="ARBA00042842"/>
    </source>
</evidence>
<evidence type="ECO:0000256" key="13">
    <source>
        <dbReference type="ARBA" id="ARBA00039754"/>
    </source>
</evidence>
<name>A0A100JX24_STRSC</name>
<dbReference type="PANTHER" id="PTHR43783:SF1">
    <property type="entry name" value="UDP-N-ACETYLGLUCOSAMINE 1-CARBOXYVINYLTRANSFERASE"/>
    <property type="match status" value="1"/>
</dbReference>
<evidence type="ECO:0000256" key="7">
    <source>
        <dbReference type="ARBA" id="ARBA00022984"/>
    </source>
</evidence>
<organism evidence="18 19">
    <name type="scientific">Streptomyces scabiei</name>
    <dbReference type="NCBI Taxonomy" id="1930"/>
    <lineage>
        <taxon>Bacteria</taxon>
        <taxon>Bacillati</taxon>
        <taxon>Actinomycetota</taxon>
        <taxon>Actinomycetes</taxon>
        <taxon>Kitasatosporales</taxon>
        <taxon>Streptomycetaceae</taxon>
        <taxon>Streptomyces</taxon>
    </lineage>
</organism>